<evidence type="ECO:0000313" key="2">
    <source>
        <dbReference type="Proteomes" id="UP000571857"/>
    </source>
</evidence>
<sequence>MKSGQSYLSQVALPLLRLYETQIAYLSSYVKEVGSLDFLPSFLLNLSSIAGPEQELYRKINQTAFV</sequence>
<dbReference type="EMBL" id="JABXJK010000004">
    <property type="protein sequence ID" value="MBA0971156.1"/>
    <property type="molecule type" value="Genomic_DNA"/>
</dbReference>
<gene>
    <name evidence="1" type="ORF">HWH42_00870</name>
</gene>
<protein>
    <submittedName>
        <fullName evidence="1">Uncharacterized protein</fullName>
    </submittedName>
</protein>
<reference evidence="1 2" key="1">
    <citation type="submission" date="2020-06" db="EMBL/GenBank/DDBJ databases">
        <title>Crossreactivity between MHC class I-restricted antigens from cancer cells and an enterococcal bacteriophage.</title>
        <authorList>
            <person name="Fluckiger A."/>
            <person name="Daillere R."/>
            <person name="Sassi M."/>
            <person name="Cattoir V."/>
            <person name="Kroemer G."/>
            <person name="Zitvogel L."/>
        </authorList>
    </citation>
    <scope>NUCLEOTIDE SEQUENCE [LARGE SCALE GENOMIC DNA]</scope>
    <source>
        <strain evidence="1 2">EG4</strain>
    </source>
</reference>
<dbReference type="RefSeq" id="WP_176333183.1">
    <property type="nucleotide sequence ID" value="NZ_CAKOCH010000006.1"/>
</dbReference>
<dbReference type="Proteomes" id="UP000571857">
    <property type="component" value="Unassembled WGS sequence"/>
</dbReference>
<name>A0ABD4HI77_ENTGA</name>
<dbReference type="AlphaFoldDB" id="A0ABD4HI77"/>
<evidence type="ECO:0000313" key="1">
    <source>
        <dbReference type="EMBL" id="MBA0971156.1"/>
    </source>
</evidence>
<dbReference type="GeneID" id="93223275"/>
<proteinExistence type="predicted"/>
<organism evidence="1 2">
    <name type="scientific">Enterococcus gallinarum</name>
    <dbReference type="NCBI Taxonomy" id="1353"/>
    <lineage>
        <taxon>Bacteria</taxon>
        <taxon>Bacillati</taxon>
        <taxon>Bacillota</taxon>
        <taxon>Bacilli</taxon>
        <taxon>Lactobacillales</taxon>
        <taxon>Enterococcaceae</taxon>
        <taxon>Enterococcus</taxon>
    </lineage>
</organism>
<comment type="caution">
    <text evidence="1">The sequence shown here is derived from an EMBL/GenBank/DDBJ whole genome shotgun (WGS) entry which is preliminary data.</text>
</comment>
<accession>A0ABD4HI77</accession>